<evidence type="ECO:0000256" key="3">
    <source>
        <dbReference type="ARBA" id="ARBA00010910"/>
    </source>
</evidence>
<dbReference type="Pfam" id="PF00622">
    <property type="entry name" value="SPRY"/>
    <property type="match status" value="1"/>
</dbReference>
<evidence type="ECO:0000313" key="11">
    <source>
        <dbReference type="EMBL" id="KAK1153524.1"/>
    </source>
</evidence>
<name>A0AAD8CL11_ACIOX</name>
<keyword evidence="12" id="KW-1185">Reference proteome</keyword>
<dbReference type="Gene3D" id="1.10.750.20">
    <property type="entry name" value="SOCS box"/>
    <property type="match status" value="1"/>
</dbReference>
<dbReference type="InterPro" id="IPR013320">
    <property type="entry name" value="ConA-like_dom_sf"/>
</dbReference>
<evidence type="ECO:0000256" key="6">
    <source>
        <dbReference type="ARBA" id="ARBA00056402"/>
    </source>
</evidence>
<dbReference type="AlphaFoldDB" id="A0AAD8CL11"/>
<evidence type="ECO:0000256" key="2">
    <source>
        <dbReference type="ARBA" id="ARBA00004906"/>
    </source>
</evidence>
<feature type="domain" description="B30.2/SPRY" evidence="9">
    <location>
        <begin position="32"/>
        <end position="229"/>
    </location>
</feature>
<dbReference type="GO" id="GO:0005829">
    <property type="term" value="C:cytosol"/>
    <property type="evidence" value="ECO:0007669"/>
    <property type="project" value="UniProtKB-SubCell"/>
</dbReference>
<protein>
    <recommendedName>
        <fullName evidence="8">SPRY domain-containing SOCS box protein 2</fullName>
    </recommendedName>
</protein>
<comment type="subunit">
    <text evidence="7">Component of the probable ECS(SPSB2) E3 ubiquitin-protein ligase complex which contains CUL5, RNF7/RBX2, Elongin BC complex and SPSB2. Interacts with CUL5, RNF7, ELOB and ELOC. Interacts with MET. Interacts (via B30.2/SPRY domain) with PAWR; this interaction occurs in association with the Elongin BC complex. Interacts with NOS2.</text>
</comment>
<keyword evidence="5" id="KW-0833">Ubl conjugation pathway</keyword>
<proteinExistence type="inferred from homology"/>
<evidence type="ECO:0000256" key="5">
    <source>
        <dbReference type="ARBA" id="ARBA00022786"/>
    </source>
</evidence>
<dbReference type="PANTHER" id="PTHR12245:SF15">
    <property type="entry name" value="SPRY DOMAIN-CONTAINING SOCS BOX PROTEIN 2-LIKE ISOFORM X1"/>
    <property type="match status" value="1"/>
</dbReference>
<comment type="subcellular location">
    <subcellularLocation>
        <location evidence="1">Cytoplasm</location>
        <location evidence="1">Cytosol</location>
    </subcellularLocation>
</comment>
<comment type="caution">
    <text evidence="11">The sequence shown here is derived from an EMBL/GenBank/DDBJ whole genome shotgun (WGS) entry which is preliminary data.</text>
</comment>
<dbReference type="SMART" id="SM00969">
    <property type="entry name" value="SOCS_box"/>
    <property type="match status" value="1"/>
</dbReference>
<organism evidence="11 12">
    <name type="scientific">Acipenser oxyrinchus oxyrinchus</name>
    <dbReference type="NCBI Taxonomy" id="40147"/>
    <lineage>
        <taxon>Eukaryota</taxon>
        <taxon>Metazoa</taxon>
        <taxon>Chordata</taxon>
        <taxon>Craniata</taxon>
        <taxon>Vertebrata</taxon>
        <taxon>Euteleostomi</taxon>
        <taxon>Actinopterygii</taxon>
        <taxon>Chondrostei</taxon>
        <taxon>Acipenseriformes</taxon>
        <taxon>Acipenseridae</taxon>
        <taxon>Acipenser</taxon>
    </lineage>
</organism>
<dbReference type="Gene3D" id="2.60.120.920">
    <property type="match status" value="1"/>
</dbReference>
<dbReference type="EMBL" id="JAGXEW010000040">
    <property type="protein sequence ID" value="KAK1153524.1"/>
    <property type="molecule type" value="Genomic_DNA"/>
</dbReference>
<dbReference type="PANTHER" id="PTHR12245">
    <property type="entry name" value="SPRY DOMAIN CONTAINING SOCS BOX PROTEIN"/>
    <property type="match status" value="1"/>
</dbReference>
<dbReference type="GO" id="GO:0043161">
    <property type="term" value="P:proteasome-mediated ubiquitin-dependent protein catabolic process"/>
    <property type="evidence" value="ECO:0007669"/>
    <property type="project" value="TreeGrafter"/>
</dbReference>
<dbReference type="InterPro" id="IPR001870">
    <property type="entry name" value="B30.2/SPRY"/>
</dbReference>
<evidence type="ECO:0000259" key="10">
    <source>
        <dbReference type="PROSITE" id="PS50225"/>
    </source>
</evidence>
<accession>A0AAD8CL11</accession>
<sequence length="271" mass="28989">MGLALMKALRSRLADTPHTDPASDFQAMRVPPCLRLETILDSPAVPLQERSRHGWNPSDCSASFTVTADGLTAKRSPVAWSTDSIRGKEGFAAGLHVWEITWPAAQRGSHAVVGVSTVDGALQAPGFSALVGSDGESWGWELGRNELHHGGAKVGTYPLAGPAGSRPPLAVPDAVLVVLDADAGTLGFAVDRHYLGTAFSGLGRGKFHPSVSAVWGDCEIGIRYLNGMQRQPQPLMDLCRRVVRLSVGPERETATRSLPLPPAIKRFLLYR</sequence>
<gene>
    <name evidence="11" type="primary">SPSB4</name>
    <name evidence="11" type="ORF">AOXY_G29589</name>
</gene>
<comment type="function">
    <text evidence="6">Substrate recognition component of a SCF-like ECS (Elongin BC-CUL2/5-SOCS-box protein) E3 ubiquitin-protein ligase complex which mediates the ubiquitination and subsequent proteasomal degradation of target proteins. Negatively regulates nitric oxide (NO) production and limits cellular toxicity in activated macrophages by mediating the ubiquitination and proteasomal degradation of NOS2. Acts as a bridge which links NOS2 with the ECS E3 ubiquitin ligase complex components ELOC and CUL5.</text>
</comment>
<dbReference type="InterPro" id="IPR001496">
    <property type="entry name" value="SOCS_box"/>
</dbReference>
<dbReference type="InterPro" id="IPR050672">
    <property type="entry name" value="FBXO45-Fsn/SPSB_families"/>
</dbReference>
<evidence type="ECO:0000256" key="4">
    <source>
        <dbReference type="ARBA" id="ARBA00022490"/>
    </source>
</evidence>
<dbReference type="FunFam" id="1.10.750.20:FF:000001">
    <property type="entry name" value="Ankyrin repeat and SOCS box containing 1"/>
    <property type="match status" value="1"/>
</dbReference>
<dbReference type="InterPro" id="IPR003877">
    <property type="entry name" value="SPRY_dom"/>
</dbReference>
<dbReference type="PROSITE" id="PS50188">
    <property type="entry name" value="B302_SPRY"/>
    <property type="match status" value="1"/>
</dbReference>
<dbReference type="SMART" id="SM00449">
    <property type="entry name" value="SPRY"/>
    <property type="match status" value="1"/>
</dbReference>
<feature type="domain" description="SOCS box" evidence="10">
    <location>
        <begin position="219"/>
        <end position="271"/>
    </location>
</feature>
<dbReference type="GO" id="GO:0016567">
    <property type="term" value="P:protein ubiquitination"/>
    <property type="evidence" value="ECO:0007669"/>
    <property type="project" value="UniProtKB-ARBA"/>
</dbReference>
<dbReference type="PROSITE" id="PS50225">
    <property type="entry name" value="SOCS"/>
    <property type="match status" value="1"/>
</dbReference>
<dbReference type="SUPFAM" id="SSF49899">
    <property type="entry name" value="Concanavalin A-like lectins/glucanases"/>
    <property type="match status" value="1"/>
</dbReference>
<dbReference type="FunFam" id="2.60.120.920:FF:000048">
    <property type="entry name" value="SPRY domain-containing SOCS box protein 2"/>
    <property type="match status" value="1"/>
</dbReference>
<reference evidence="11" key="1">
    <citation type="submission" date="2022-02" db="EMBL/GenBank/DDBJ databases">
        <title>Atlantic sturgeon de novo genome assembly.</title>
        <authorList>
            <person name="Stock M."/>
            <person name="Klopp C."/>
            <person name="Guiguen Y."/>
            <person name="Cabau C."/>
            <person name="Parinello H."/>
            <person name="Santidrian Yebra-Pimentel E."/>
            <person name="Kuhl H."/>
            <person name="Dirks R.P."/>
            <person name="Guessner J."/>
            <person name="Wuertz S."/>
            <person name="Du K."/>
            <person name="Schartl M."/>
        </authorList>
    </citation>
    <scope>NUCLEOTIDE SEQUENCE</scope>
    <source>
        <strain evidence="11">STURGEONOMICS-FGT-2020</strain>
        <tissue evidence="11">Whole blood</tissue>
    </source>
</reference>
<comment type="pathway">
    <text evidence="2">Protein modification; protein ubiquitination.</text>
</comment>
<evidence type="ECO:0000256" key="7">
    <source>
        <dbReference type="ARBA" id="ARBA00062192"/>
    </source>
</evidence>
<evidence type="ECO:0000256" key="1">
    <source>
        <dbReference type="ARBA" id="ARBA00004514"/>
    </source>
</evidence>
<evidence type="ECO:0000313" key="12">
    <source>
        <dbReference type="Proteomes" id="UP001230051"/>
    </source>
</evidence>
<dbReference type="InterPro" id="IPR043136">
    <property type="entry name" value="B30.2/SPRY_sf"/>
</dbReference>
<dbReference type="Pfam" id="PF07525">
    <property type="entry name" value="SOCS_box"/>
    <property type="match status" value="1"/>
</dbReference>
<comment type="similarity">
    <text evidence="3">Belongs to the SPSB family.</text>
</comment>
<dbReference type="GO" id="GO:0019005">
    <property type="term" value="C:SCF ubiquitin ligase complex"/>
    <property type="evidence" value="ECO:0007669"/>
    <property type="project" value="TreeGrafter"/>
</dbReference>
<evidence type="ECO:0000259" key="9">
    <source>
        <dbReference type="PROSITE" id="PS50188"/>
    </source>
</evidence>
<keyword evidence="4" id="KW-0963">Cytoplasm</keyword>
<evidence type="ECO:0000256" key="8">
    <source>
        <dbReference type="ARBA" id="ARBA00071685"/>
    </source>
</evidence>
<dbReference type="Proteomes" id="UP001230051">
    <property type="component" value="Unassembled WGS sequence"/>
</dbReference>